<dbReference type="Gene3D" id="3.60.21.10">
    <property type="match status" value="1"/>
</dbReference>
<dbReference type="AlphaFoldDB" id="A0A348AJH9"/>
<dbReference type="PANTHER" id="PTHR11575:SF6">
    <property type="entry name" value="2',3'-CYCLIC-NUCLEOTIDE 2'-PHOSPHODIESTERASE_3'-NUCLEOTIDASE"/>
    <property type="match status" value="1"/>
</dbReference>
<evidence type="ECO:0000259" key="3">
    <source>
        <dbReference type="Pfam" id="PF00149"/>
    </source>
</evidence>
<dbReference type="EMBL" id="AP018449">
    <property type="protein sequence ID" value="BBB91227.1"/>
    <property type="molecule type" value="Genomic_DNA"/>
</dbReference>
<evidence type="ECO:0000256" key="1">
    <source>
        <dbReference type="ARBA" id="ARBA00022729"/>
    </source>
</evidence>
<name>A0A348AJH9_9FIRM</name>
<dbReference type="InterPro" id="IPR008334">
    <property type="entry name" value="5'-Nucleotdase_C"/>
</dbReference>
<evidence type="ECO:0000313" key="6">
    <source>
        <dbReference type="Proteomes" id="UP000276437"/>
    </source>
</evidence>
<dbReference type="OrthoDB" id="7820733at2"/>
<evidence type="ECO:0000313" key="5">
    <source>
        <dbReference type="EMBL" id="BBB91227.1"/>
    </source>
</evidence>
<protein>
    <submittedName>
        <fullName evidence="5">Trifunctional nucleotide phosphoesterase protein YfkN</fullName>
    </submittedName>
</protein>
<dbReference type="SUPFAM" id="SSF56300">
    <property type="entry name" value="Metallo-dependent phosphatases"/>
    <property type="match status" value="1"/>
</dbReference>
<dbReference type="GO" id="GO:0030288">
    <property type="term" value="C:outer membrane-bounded periplasmic space"/>
    <property type="evidence" value="ECO:0007669"/>
    <property type="project" value="TreeGrafter"/>
</dbReference>
<keyword evidence="6" id="KW-1185">Reference proteome</keyword>
<dbReference type="PRINTS" id="PR01607">
    <property type="entry name" value="APYRASEFAMLY"/>
</dbReference>
<dbReference type="InterPro" id="IPR006146">
    <property type="entry name" value="5'-Nucleotdase_CS"/>
</dbReference>
<comment type="similarity">
    <text evidence="2">Belongs to the 5'-nucleotidase family.</text>
</comment>
<dbReference type="KEGG" id="mana:MAMMFC1_01898"/>
<dbReference type="SUPFAM" id="SSF55816">
    <property type="entry name" value="5'-nucleotidase (syn. UDP-sugar hydrolase), C-terminal domain"/>
    <property type="match status" value="1"/>
</dbReference>
<keyword evidence="2" id="KW-0378">Hydrolase</keyword>
<dbReference type="Gene3D" id="3.90.780.10">
    <property type="entry name" value="5'-Nucleotidase, C-terminal domain"/>
    <property type="match status" value="1"/>
</dbReference>
<dbReference type="InterPro" id="IPR029052">
    <property type="entry name" value="Metallo-depent_PP-like"/>
</dbReference>
<dbReference type="GO" id="GO:0000166">
    <property type="term" value="F:nucleotide binding"/>
    <property type="evidence" value="ECO:0007669"/>
    <property type="project" value="UniProtKB-KW"/>
</dbReference>
<dbReference type="Pfam" id="PF00149">
    <property type="entry name" value="Metallophos"/>
    <property type="match status" value="1"/>
</dbReference>
<dbReference type="PROSITE" id="PS00786">
    <property type="entry name" value="5_NUCLEOTIDASE_2"/>
    <property type="match status" value="1"/>
</dbReference>
<dbReference type="InterPro" id="IPR006179">
    <property type="entry name" value="5_nucleotidase/apyrase"/>
</dbReference>
<evidence type="ECO:0000259" key="4">
    <source>
        <dbReference type="Pfam" id="PF02872"/>
    </source>
</evidence>
<organism evidence="5 6">
    <name type="scientific">Methylomusa anaerophila</name>
    <dbReference type="NCBI Taxonomy" id="1930071"/>
    <lineage>
        <taxon>Bacteria</taxon>
        <taxon>Bacillati</taxon>
        <taxon>Bacillota</taxon>
        <taxon>Negativicutes</taxon>
        <taxon>Selenomonadales</taxon>
        <taxon>Sporomusaceae</taxon>
        <taxon>Methylomusa</taxon>
    </lineage>
</organism>
<evidence type="ECO:0000256" key="2">
    <source>
        <dbReference type="RuleBase" id="RU362119"/>
    </source>
</evidence>
<dbReference type="InterPro" id="IPR004843">
    <property type="entry name" value="Calcineurin-like_PHP"/>
</dbReference>
<dbReference type="GO" id="GO:0009166">
    <property type="term" value="P:nucleotide catabolic process"/>
    <property type="evidence" value="ECO:0007669"/>
    <property type="project" value="InterPro"/>
</dbReference>
<reference evidence="5 6" key="1">
    <citation type="journal article" date="2018" name="Int. J. Syst. Evol. Microbiol.">
        <title>Methylomusa anaerophila gen. nov., sp. nov., an anaerobic methanol-utilizing bacterium isolated from a microbial fuel cell.</title>
        <authorList>
            <person name="Amano N."/>
            <person name="Yamamuro A."/>
            <person name="Miyahara M."/>
            <person name="Kouzuma A."/>
            <person name="Abe T."/>
            <person name="Watanabe K."/>
        </authorList>
    </citation>
    <scope>NUCLEOTIDE SEQUENCE [LARGE SCALE GENOMIC DNA]</scope>
    <source>
        <strain evidence="5 6">MMFC1</strain>
    </source>
</reference>
<proteinExistence type="inferred from homology"/>
<dbReference type="Pfam" id="PF02872">
    <property type="entry name" value="5_nucleotid_C"/>
    <property type="match status" value="1"/>
</dbReference>
<sequence length="592" mass="65754">MYKSMRIFRTITAAIMTVFILGSFTISRAATQPDLPPQSLLKISVLATSDIHGHIIDWNYLIPKTDDVGLAKIYTLVKRERQANPYTILVDAGDMLQGTPLTTYYAKSTNWKVHPMVQMYNFMGYDALTLGNHEFNYGTQYLAKAIAGANFPVLSANTYDIKTGKIWPAVKPYTIKQVEANVDNKKVKIKIAIIGVTTKAIPNWENEQNYAGLEFRDQVETVKAIVEKIKDKVDAIVVVSHSGVEIEGQESIPGENQVAAIAQACPEISLIVSGHKHQVLDNNTVIKDANKQVLYGHSAINGVAIVSPGRWGNYLAKADLTFTKFGNRYWFTNATTSNIPTVGVAPDRELSNIAWPYHDATLQYLNSTIGKAAETFNSDKATVQDTAMIDLVNDVQRYYTKADLSAAAMFNPKAVIKAGPVKLQDISSLYLYENFLYAVKINGAQLKQYLEHAARYYKQFKPGDIAVGTNGQDGSISDYNYDMIQGVKYTIDISQPIGSRIKNLTYKDTPVKENDVFSLALNDYRFNGGGGYMAAMGFDKGHMPEVTFDSQKAFGDEGQVRELLIRYVKEKGTINPVVDNNWSIDTGTQRKN</sequence>
<feature type="domain" description="5'-Nucleotidase C-terminal" evidence="4">
    <location>
        <begin position="369"/>
        <end position="534"/>
    </location>
</feature>
<dbReference type="GO" id="GO:0046872">
    <property type="term" value="F:metal ion binding"/>
    <property type="evidence" value="ECO:0007669"/>
    <property type="project" value="InterPro"/>
</dbReference>
<gene>
    <name evidence="5" type="primary">yfkN_2</name>
    <name evidence="5" type="ORF">MAMMFC1_01898</name>
</gene>
<keyword evidence="2" id="KW-0547">Nucleotide-binding</keyword>
<accession>A0A348AJH9</accession>
<dbReference type="InterPro" id="IPR036907">
    <property type="entry name" value="5'-Nucleotdase_C_sf"/>
</dbReference>
<dbReference type="RefSeq" id="WP_126308274.1">
    <property type="nucleotide sequence ID" value="NZ_AP018449.1"/>
</dbReference>
<dbReference type="PANTHER" id="PTHR11575">
    <property type="entry name" value="5'-NUCLEOTIDASE-RELATED"/>
    <property type="match status" value="1"/>
</dbReference>
<feature type="domain" description="Calcineurin-like phosphoesterase" evidence="3">
    <location>
        <begin position="44"/>
        <end position="278"/>
    </location>
</feature>
<dbReference type="GO" id="GO:0016788">
    <property type="term" value="F:hydrolase activity, acting on ester bonds"/>
    <property type="evidence" value="ECO:0007669"/>
    <property type="project" value="InterPro"/>
</dbReference>
<dbReference type="Proteomes" id="UP000276437">
    <property type="component" value="Chromosome"/>
</dbReference>
<keyword evidence="1" id="KW-0732">Signal</keyword>